<keyword evidence="2 5" id="KW-0436">Ligase</keyword>
<dbReference type="NCBIfam" id="NF004837">
    <property type="entry name" value="PRK06187.1"/>
    <property type="match status" value="1"/>
</dbReference>
<evidence type="ECO:0000256" key="2">
    <source>
        <dbReference type="ARBA" id="ARBA00022598"/>
    </source>
</evidence>
<dbReference type="EMBL" id="CAJPVI010000034">
    <property type="protein sequence ID" value="CAG2155745.1"/>
    <property type="molecule type" value="Genomic_DNA"/>
</dbReference>
<dbReference type="Pfam" id="PF13193">
    <property type="entry name" value="AMP-binding_C"/>
    <property type="match status" value="1"/>
</dbReference>
<sequence>MNVDHLATLPRAVQHLARVQKTQIAYVFEGRETTYGAFGMHTDRVANGLLAAGLAPGDRIAYLGKNCDHYFELLIGAAKAGVVMTPVSWRLAAPEVEYIAAHCDAALLFVGSESVELAQSIASRLPALRGVVAMEATVADWPAYQDWRDGQAATPPTHVSRPDDVVLQLYTSGTTGRPKGAMLTHRNLTVSAIIAERENIAWLRWVPDDVSLVAMPVAHIGGTGWGLRGLLAGAKGIVVRDFDPRRVLDFIANDRISKLFLVPSAIQIVLRDPRARQVNYSRLRYLIYGSAPMPADLLREGMEVFGCGFVQTYGMTETTGSVTGLMPEDHASGNTALLRAAGRALPWAEVAVVDAAGTRVPPREVGEVIVRSVQTMAGYWKQPEETARTIDADGWLRTGDAGYMDADGYLYIHDRVKDMIISGGENIYPAEVENAIYGHPHVAEVAVIGVPDARWGEAVKAIVVPHTGTTPDARDILQWARERLAGFKLPKSIDFVEALPRNPSGKVLRRELREPYWQGYTRRVN</sequence>
<dbReference type="Pfam" id="PF00501">
    <property type="entry name" value="AMP-binding"/>
    <property type="match status" value="1"/>
</dbReference>
<dbReference type="CDD" id="cd17631">
    <property type="entry name" value="FACL_FadD13-like"/>
    <property type="match status" value="1"/>
</dbReference>
<reference evidence="5 6" key="1">
    <citation type="submission" date="2021-03" db="EMBL/GenBank/DDBJ databases">
        <authorList>
            <person name="Peeters C."/>
        </authorList>
    </citation>
    <scope>NUCLEOTIDE SEQUENCE [LARGE SCALE GENOMIC DNA]</scope>
    <source>
        <strain evidence="5 6">LMG 26411</strain>
    </source>
</reference>
<evidence type="ECO:0000313" key="6">
    <source>
        <dbReference type="Proteomes" id="UP000672657"/>
    </source>
</evidence>
<keyword evidence="6" id="KW-1185">Reference proteome</keyword>
<dbReference type="Gene3D" id="3.40.50.12780">
    <property type="entry name" value="N-terminal domain of ligase-like"/>
    <property type="match status" value="1"/>
</dbReference>
<dbReference type="InterPro" id="IPR000873">
    <property type="entry name" value="AMP-dep_synth/lig_dom"/>
</dbReference>
<dbReference type="Proteomes" id="UP000672657">
    <property type="component" value="Unassembled WGS sequence"/>
</dbReference>
<dbReference type="SUPFAM" id="SSF56801">
    <property type="entry name" value="Acetyl-CoA synthetase-like"/>
    <property type="match status" value="1"/>
</dbReference>
<accession>A0ABN7Q3H0</accession>
<dbReference type="InterPro" id="IPR025110">
    <property type="entry name" value="AMP-bd_C"/>
</dbReference>
<organism evidence="5 6">
    <name type="scientific">Cupriavidus numazuensis</name>
    <dbReference type="NCBI Taxonomy" id="221992"/>
    <lineage>
        <taxon>Bacteria</taxon>
        <taxon>Pseudomonadati</taxon>
        <taxon>Pseudomonadota</taxon>
        <taxon>Betaproteobacteria</taxon>
        <taxon>Burkholderiales</taxon>
        <taxon>Burkholderiaceae</taxon>
        <taxon>Cupriavidus</taxon>
    </lineage>
</organism>
<dbReference type="EC" id="6.2.1.3" evidence="5"/>
<name>A0ABN7Q3H0_9BURK</name>
<proteinExistence type="inferred from homology"/>
<dbReference type="RefSeq" id="WP_211955946.1">
    <property type="nucleotide sequence ID" value="NZ_CAJPVI010000034.1"/>
</dbReference>
<feature type="domain" description="AMP-binding enzyme C-terminal" evidence="4">
    <location>
        <begin position="431"/>
        <end position="506"/>
    </location>
</feature>
<dbReference type="PANTHER" id="PTHR43201:SF5">
    <property type="entry name" value="MEDIUM-CHAIN ACYL-COA LIGASE ACSF2, MITOCHONDRIAL"/>
    <property type="match status" value="1"/>
</dbReference>
<evidence type="ECO:0000259" key="4">
    <source>
        <dbReference type="Pfam" id="PF13193"/>
    </source>
</evidence>
<comment type="similarity">
    <text evidence="1">Belongs to the ATP-dependent AMP-binding enzyme family.</text>
</comment>
<feature type="domain" description="AMP-dependent synthetase/ligase" evidence="3">
    <location>
        <begin position="15"/>
        <end position="380"/>
    </location>
</feature>
<comment type="caution">
    <text evidence="5">The sequence shown here is derived from an EMBL/GenBank/DDBJ whole genome shotgun (WGS) entry which is preliminary data.</text>
</comment>
<dbReference type="Gene3D" id="3.30.300.30">
    <property type="match status" value="1"/>
</dbReference>
<evidence type="ECO:0000259" key="3">
    <source>
        <dbReference type="Pfam" id="PF00501"/>
    </source>
</evidence>
<dbReference type="InterPro" id="IPR042099">
    <property type="entry name" value="ANL_N_sf"/>
</dbReference>
<dbReference type="GO" id="GO:0004467">
    <property type="term" value="F:long-chain fatty acid-CoA ligase activity"/>
    <property type="evidence" value="ECO:0007669"/>
    <property type="project" value="UniProtKB-EC"/>
</dbReference>
<evidence type="ECO:0000256" key="1">
    <source>
        <dbReference type="ARBA" id="ARBA00006432"/>
    </source>
</evidence>
<dbReference type="InterPro" id="IPR045851">
    <property type="entry name" value="AMP-bd_C_sf"/>
</dbReference>
<gene>
    <name evidence="5" type="ORF">LMG26411_05028</name>
</gene>
<dbReference type="PANTHER" id="PTHR43201">
    <property type="entry name" value="ACYL-COA SYNTHETASE"/>
    <property type="match status" value="1"/>
</dbReference>
<evidence type="ECO:0000313" key="5">
    <source>
        <dbReference type="EMBL" id="CAG2155745.1"/>
    </source>
</evidence>
<protein>
    <submittedName>
        <fullName evidence="5">Long-chain-fatty-acid--CoA ligase FadD13</fullName>
        <ecNumber evidence="5">6.2.1.3</ecNumber>
    </submittedName>
</protein>